<dbReference type="PANTHER" id="PTHR24379:SF121">
    <property type="entry name" value="C2H2-TYPE DOMAIN-CONTAINING PROTEIN"/>
    <property type="match status" value="1"/>
</dbReference>
<keyword evidence="4 7" id="KW-0863">Zinc-finger</keyword>
<feature type="domain" description="C2H2-type" evidence="8">
    <location>
        <begin position="134"/>
        <end position="162"/>
    </location>
</feature>
<evidence type="ECO:0000313" key="10">
    <source>
        <dbReference type="Proteomes" id="UP000075920"/>
    </source>
</evidence>
<evidence type="ECO:0000256" key="7">
    <source>
        <dbReference type="PROSITE-ProRule" id="PRU00042"/>
    </source>
</evidence>
<evidence type="ECO:0000256" key="4">
    <source>
        <dbReference type="ARBA" id="ARBA00022771"/>
    </source>
</evidence>
<dbReference type="PROSITE" id="PS00028">
    <property type="entry name" value="ZINC_FINGER_C2H2_1"/>
    <property type="match status" value="4"/>
</dbReference>
<evidence type="ECO:0000259" key="8">
    <source>
        <dbReference type="PROSITE" id="PS50157"/>
    </source>
</evidence>
<dbReference type="Proteomes" id="UP000075920">
    <property type="component" value="Unassembled WGS sequence"/>
</dbReference>
<dbReference type="FunFam" id="3.30.160.60:FF:000145">
    <property type="entry name" value="Zinc finger protein 574"/>
    <property type="match status" value="1"/>
</dbReference>
<dbReference type="FunFam" id="3.30.160.60:FF:002753">
    <property type="entry name" value="AGAP011403-PA"/>
    <property type="match status" value="1"/>
</dbReference>
<dbReference type="InterPro" id="IPR013087">
    <property type="entry name" value="Znf_C2H2_type"/>
</dbReference>
<evidence type="ECO:0000256" key="2">
    <source>
        <dbReference type="ARBA" id="ARBA00022723"/>
    </source>
</evidence>
<evidence type="ECO:0000256" key="6">
    <source>
        <dbReference type="ARBA" id="ARBA00023242"/>
    </source>
</evidence>
<dbReference type="GO" id="GO:0005634">
    <property type="term" value="C:nucleus"/>
    <property type="evidence" value="ECO:0007669"/>
    <property type="project" value="UniProtKB-SubCell"/>
</dbReference>
<evidence type="ECO:0000313" key="9">
    <source>
        <dbReference type="EnsemblMetazoa" id="AMIN016007-PA"/>
    </source>
</evidence>
<dbReference type="AlphaFoldDB" id="A0A1Y9IWD6"/>
<sequence>MTDKCNLNKHIKCVHLKIIRKTCSICGKGFPVNKSYVTHMLSQHGIGERCACTLCPKTFNRKSGLREHMRRAHSHVKSLSCEICGMAFKFKQLLNTHMRVHSTDQPFPCGKCPKRFKSRYARKAHEHTHTGIMFECAICERSYRYKSLLNMHMRKMHPEKDEPLVAEESAGHSMSSE</sequence>
<reference evidence="9" key="2">
    <citation type="submission" date="2020-05" db="UniProtKB">
        <authorList>
            <consortium name="EnsemblMetazoa"/>
        </authorList>
    </citation>
    <scope>IDENTIFICATION</scope>
    <source>
        <strain evidence="9">MINIMUS1</strain>
    </source>
</reference>
<evidence type="ECO:0000256" key="1">
    <source>
        <dbReference type="ARBA" id="ARBA00004123"/>
    </source>
</evidence>
<dbReference type="SMART" id="SM00355">
    <property type="entry name" value="ZnF_C2H2"/>
    <property type="match status" value="5"/>
</dbReference>
<accession>A0A1Y9IWD6</accession>
<dbReference type="STRING" id="112268.A0A1Y9IWD6"/>
<name>A0A1Y9IWD6_9DIPT</name>
<dbReference type="Pfam" id="PF00096">
    <property type="entry name" value="zf-C2H2"/>
    <property type="match status" value="5"/>
</dbReference>
<evidence type="ECO:0000256" key="3">
    <source>
        <dbReference type="ARBA" id="ARBA00022737"/>
    </source>
</evidence>
<feature type="domain" description="C2H2-type" evidence="8">
    <location>
        <begin position="107"/>
        <end position="131"/>
    </location>
</feature>
<protein>
    <recommendedName>
        <fullName evidence="8">C2H2-type domain-containing protein</fullName>
    </recommendedName>
</protein>
<keyword evidence="10" id="KW-1185">Reference proteome</keyword>
<dbReference type="VEuPathDB" id="VectorBase:AMIN016007"/>
<keyword evidence="2" id="KW-0479">Metal-binding</keyword>
<proteinExistence type="predicted"/>
<keyword evidence="5" id="KW-0862">Zinc</keyword>
<dbReference type="GO" id="GO:0008270">
    <property type="term" value="F:zinc ion binding"/>
    <property type="evidence" value="ECO:0007669"/>
    <property type="project" value="UniProtKB-KW"/>
</dbReference>
<dbReference type="PROSITE" id="PS50157">
    <property type="entry name" value="ZINC_FINGER_C2H2_2"/>
    <property type="match status" value="4"/>
</dbReference>
<keyword evidence="3" id="KW-0677">Repeat</keyword>
<dbReference type="InterPro" id="IPR036236">
    <property type="entry name" value="Znf_C2H2_sf"/>
</dbReference>
<feature type="domain" description="C2H2-type" evidence="8">
    <location>
        <begin position="50"/>
        <end position="78"/>
    </location>
</feature>
<dbReference type="Gene3D" id="3.30.160.60">
    <property type="entry name" value="Classic Zinc Finger"/>
    <property type="match status" value="4"/>
</dbReference>
<dbReference type="EnsemblMetazoa" id="AMIN016007-RA">
    <property type="protein sequence ID" value="AMIN016007-PA"/>
    <property type="gene ID" value="AMIN016007"/>
</dbReference>
<dbReference type="SUPFAM" id="SSF57667">
    <property type="entry name" value="beta-beta-alpha zinc fingers"/>
    <property type="match status" value="3"/>
</dbReference>
<feature type="domain" description="C2H2-type" evidence="8">
    <location>
        <begin position="79"/>
        <end position="106"/>
    </location>
</feature>
<comment type="subcellular location">
    <subcellularLocation>
        <location evidence="1">Nucleus</location>
    </subcellularLocation>
</comment>
<reference evidence="10" key="1">
    <citation type="submission" date="2013-03" db="EMBL/GenBank/DDBJ databases">
        <title>The Genome Sequence of Anopheles minimus MINIMUS1.</title>
        <authorList>
            <consortium name="The Broad Institute Genomics Platform"/>
            <person name="Neafsey D.E."/>
            <person name="Walton C."/>
            <person name="Walker B."/>
            <person name="Young S.K."/>
            <person name="Zeng Q."/>
            <person name="Gargeya S."/>
            <person name="Fitzgerald M."/>
            <person name="Haas B."/>
            <person name="Abouelleil A."/>
            <person name="Allen A.W."/>
            <person name="Alvarado L."/>
            <person name="Arachchi H.M."/>
            <person name="Berlin A.M."/>
            <person name="Chapman S.B."/>
            <person name="Gainer-Dewar J."/>
            <person name="Goldberg J."/>
            <person name="Griggs A."/>
            <person name="Gujja S."/>
            <person name="Hansen M."/>
            <person name="Howarth C."/>
            <person name="Imamovic A."/>
            <person name="Ireland A."/>
            <person name="Larimer J."/>
            <person name="McCowan C."/>
            <person name="Murphy C."/>
            <person name="Pearson M."/>
            <person name="Poon T.W."/>
            <person name="Priest M."/>
            <person name="Roberts A."/>
            <person name="Saif S."/>
            <person name="Shea T."/>
            <person name="Sisk P."/>
            <person name="Sykes S."/>
            <person name="Wortman J."/>
            <person name="Nusbaum C."/>
            <person name="Birren B."/>
        </authorList>
    </citation>
    <scope>NUCLEOTIDE SEQUENCE [LARGE SCALE GENOMIC DNA]</scope>
    <source>
        <strain evidence="10">MINIMUS1</strain>
    </source>
</reference>
<evidence type="ECO:0000256" key="5">
    <source>
        <dbReference type="ARBA" id="ARBA00022833"/>
    </source>
</evidence>
<dbReference type="PANTHER" id="PTHR24379">
    <property type="entry name" value="KRAB AND ZINC FINGER DOMAIN-CONTAINING"/>
    <property type="match status" value="1"/>
</dbReference>
<keyword evidence="6" id="KW-0539">Nucleus</keyword>
<organism evidence="9 10">
    <name type="scientific">Anopheles minimus</name>
    <dbReference type="NCBI Taxonomy" id="112268"/>
    <lineage>
        <taxon>Eukaryota</taxon>
        <taxon>Metazoa</taxon>
        <taxon>Ecdysozoa</taxon>
        <taxon>Arthropoda</taxon>
        <taxon>Hexapoda</taxon>
        <taxon>Insecta</taxon>
        <taxon>Pterygota</taxon>
        <taxon>Neoptera</taxon>
        <taxon>Endopterygota</taxon>
        <taxon>Diptera</taxon>
        <taxon>Nematocera</taxon>
        <taxon>Culicoidea</taxon>
        <taxon>Culicidae</taxon>
        <taxon>Anophelinae</taxon>
        <taxon>Anopheles</taxon>
    </lineage>
</organism>